<keyword evidence="1" id="KW-0472">Membrane</keyword>
<feature type="transmembrane region" description="Helical" evidence="1">
    <location>
        <begin position="66"/>
        <end position="90"/>
    </location>
</feature>
<feature type="transmembrane region" description="Helical" evidence="1">
    <location>
        <begin position="239"/>
        <end position="264"/>
    </location>
</feature>
<dbReference type="Pfam" id="PF07670">
    <property type="entry name" value="Gate"/>
    <property type="match status" value="2"/>
</dbReference>
<feature type="transmembrane region" description="Helical" evidence="1">
    <location>
        <begin position="393"/>
        <end position="419"/>
    </location>
</feature>
<evidence type="ECO:0000313" key="4">
    <source>
        <dbReference type="Proteomes" id="UP000184536"/>
    </source>
</evidence>
<proteinExistence type="predicted"/>
<accession>A0A1M6P1H5</accession>
<sequence>MKLVALVIIFFIFYISKKLKIQQNINYALLVILVTAITICMIFYPKDAVEAARSGLDTWFNIVFPSLLPFFIGAELMVGLGVVSFMGILLEPIIHPLFNVPGEASFIFSMSITSGYPVGVKLTSKLREQGVISRIEAQRILSFCSTSGPLFLIGAVAVGMFQNPQLGATISIAHYLGAIATGLLFRFYYFNERDTTKKSVVKGYLTRALRKMSATYKNSNKSFGILMGEAVRNSIETMLAVGGFIIIFSVIIRIFQLTGIIQWLSHILSAPLSLLGLQQSLHPAFISGIFEITIGCKLASEIQNISFLQQAVFTTMIISWSGLSIHAQAVSLLSKTDISSNVYILSKLLHAILSSAMVFLVSPLVAAASKHILFPVFFIAPQTSRFQSWVHNLFFSFQLFFSITLTVFIIAFVLCWVYYVQENRLTIKK</sequence>
<feature type="transmembrane region" description="Helical" evidence="1">
    <location>
        <begin position="140"/>
        <end position="161"/>
    </location>
</feature>
<keyword evidence="1" id="KW-0812">Transmembrane</keyword>
<feature type="domain" description="Nucleoside transporter/FeoB GTPase Gate" evidence="2">
    <location>
        <begin position="63"/>
        <end position="159"/>
    </location>
</feature>
<organism evidence="3 4">
    <name type="scientific">Geosporobacter subterraneus DSM 17957</name>
    <dbReference type="NCBI Taxonomy" id="1121919"/>
    <lineage>
        <taxon>Bacteria</taxon>
        <taxon>Bacillati</taxon>
        <taxon>Bacillota</taxon>
        <taxon>Clostridia</taxon>
        <taxon>Peptostreptococcales</taxon>
        <taxon>Thermotaleaceae</taxon>
        <taxon>Geosporobacter</taxon>
    </lineage>
</organism>
<evidence type="ECO:0000313" key="3">
    <source>
        <dbReference type="EMBL" id="SHK01750.1"/>
    </source>
</evidence>
<dbReference type="AlphaFoldDB" id="A0A1M6P1H5"/>
<feature type="transmembrane region" description="Helical" evidence="1">
    <location>
        <begin position="307"/>
        <end position="327"/>
    </location>
</feature>
<dbReference type="EMBL" id="FQZV01000063">
    <property type="protein sequence ID" value="SHK01750.1"/>
    <property type="molecule type" value="Genomic_DNA"/>
</dbReference>
<feature type="domain" description="Nucleoside transporter/FeoB GTPase Gate" evidence="2">
    <location>
        <begin position="239"/>
        <end position="327"/>
    </location>
</feature>
<dbReference type="InterPro" id="IPR011642">
    <property type="entry name" value="Gate_dom"/>
</dbReference>
<dbReference type="Proteomes" id="UP000184536">
    <property type="component" value="Unassembled WGS sequence"/>
</dbReference>
<gene>
    <name evidence="3" type="ORF">SAMN02745975_03459</name>
</gene>
<feature type="transmembrane region" description="Helical" evidence="1">
    <location>
        <begin position="167"/>
        <end position="189"/>
    </location>
</feature>
<name>A0A1M6P1H5_9FIRM</name>
<dbReference type="OrthoDB" id="1645614at2"/>
<dbReference type="NCBIfam" id="TIGR02871">
    <property type="entry name" value="spore_ylbJ"/>
    <property type="match status" value="1"/>
</dbReference>
<dbReference type="RefSeq" id="WP_110942444.1">
    <property type="nucleotide sequence ID" value="NZ_FQZV01000063.1"/>
</dbReference>
<protein>
    <submittedName>
        <fullName evidence="3">Sporulation integral membrane protein YlbJ</fullName>
    </submittedName>
</protein>
<evidence type="ECO:0000256" key="1">
    <source>
        <dbReference type="SAM" id="Phobius"/>
    </source>
</evidence>
<keyword evidence="4" id="KW-1185">Reference proteome</keyword>
<keyword evidence="1" id="KW-1133">Transmembrane helix</keyword>
<feature type="transmembrane region" description="Helical" evidence="1">
    <location>
        <begin position="348"/>
        <end position="373"/>
    </location>
</feature>
<dbReference type="InterPro" id="IPR014226">
    <property type="entry name" value="Spore_IM_YlbJ"/>
</dbReference>
<dbReference type="STRING" id="1121919.SAMN02745975_03459"/>
<reference evidence="4" key="1">
    <citation type="submission" date="2016-11" db="EMBL/GenBank/DDBJ databases">
        <authorList>
            <person name="Varghese N."/>
            <person name="Submissions S."/>
        </authorList>
    </citation>
    <scope>NUCLEOTIDE SEQUENCE [LARGE SCALE GENOMIC DNA]</scope>
    <source>
        <strain evidence="4">DSM 17957</strain>
    </source>
</reference>
<evidence type="ECO:0000259" key="2">
    <source>
        <dbReference type="Pfam" id="PF07670"/>
    </source>
</evidence>
<feature type="transmembrane region" description="Helical" evidence="1">
    <location>
        <begin position="27"/>
        <end position="45"/>
    </location>
</feature>